<proteinExistence type="predicted"/>
<accession>A0ABY6ZQV5</accession>
<name>A0ABY6ZQV5_9BACL</name>
<geneLocation type="plasmid" evidence="1 2">
    <name>unnamed1</name>
</geneLocation>
<keyword evidence="1" id="KW-0614">Plasmid</keyword>
<gene>
    <name evidence="1" type="ORF">NZD89_28650</name>
</gene>
<evidence type="ECO:0000313" key="1">
    <source>
        <dbReference type="EMBL" id="WAH44827.1"/>
    </source>
</evidence>
<organism evidence="1 2">
    <name type="scientific">Alicyclobacillus fastidiosus</name>
    <dbReference type="NCBI Taxonomy" id="392011"/>
    <lineage>
        <taxon>Bacteria</taxon>
        <taxon>Bacillati</taxon>
        <taxon>Bacillota</taxon>
        <taxon>Bacilli</taxon>
        <taxon>Bacillales</taxon>
        <taxon>Alicyclobacillaceae</taxon>
        <taxon>Alicyclobacillus</taxon>
    </lineage>
</organism>
<reference evidence="1" key="1">
    <citation type="submission" date="2022-08" db="EMBL/GenBank/DDBJ databases">
        <title>Alicyclobacillus fastidiosus DSM 17978, complete genome.</title>
        <authorList>
            <person name="Wang Q."/>
            <person name="Cai R."/>
            <person name="Wang Z."/>
        </authorList>
    </citation>
    <scope>NUCLEOTIDE SEQUENCE</scope>
    <source>
        <strain evidence="1">DSM 17978</strain>
        <plasmid evidence="1">unnamed1</plasmid>
    </source>
</reference>
<keyword evidence="2" id="KW-1185">Reference proteome</keyword>
<evidence type="ECO:0000313" key="2">
    <source>
        <dbReference type="Proteomes" id="UP001164761"/>
    </source>
</evidence>
<sequence>MVQDKRQREIHFRYINKEGNYISLRAVGSPLIGEQGDVEQLIVTATINNLQRKTVKLALVPV</sequence>
<dbReference type="EMBL" id="CP104068">
    <property type="protein sequence ID" value="WAH44827.1"/>
    <property type="molecule type" value="Genomic_DNA"/>
</dbReference>
<protein>
    <submittedName>
        <fullName evidence="1">PAS domain-containing protein</fullName>
    </submittedName>
</protein>
<dbReference type="RefSeq" id="WP_268008699.1">
    <property type="nucleotide sequence ID" value="NZ_BSUT01000003.1"/>
</dbReference>
<dbReference type="Proteomes" id="UP001164761">
    <property type="component" value="Plasmid unnamed1"/>
</dbReference>